<keyword evidence="3" id="KW-1185">Reference proteome</keyword>
<gene>
    <name evidence="2" type="ORF">DICPUDRAFT_18109</name>
</gene>
<protein>
    <recommendedName>
        <fullName evidence="4">FNIP repeat-containing protein</fullName>
    </recommendedName>
</protein>
<dbReference type="KEGG" id="dpp:DICPUDRAFT_18109"/>
<dbReference type="PANTHER" id="PTHR32134:SF169">
    <property type="entry name" value="FNIP REPEAT-CONTAINING PROTEIN-RELATED"/>
    <property type="match status" value="1"/>
</dbReference>
<dbReference type="InterPro" id="IPR008615">
    <property type="entry name" value="FNIP"/>
</dbReference>
<dbReference type="RefSeq" id="XP_003287949.1">
    <property type="nucleotide sequence ID" value="XM_003287901.1"/>
</dbReference>
<evidence type="ECO:0008006" key="4">
    <source>
        <dbReference type="Google" id="ProtNLM"/>
    </source>
</evidence>
<organism evidence="2 3">
    <name type="scientific">Dictyostelium purpureum</name>
    <name type="common">Slime mold</name>
    <dbReference type="NCBI Taxonomy" id="5786"/>
    <lineage>
        <taxon>Eukaryota</taxon>
        <taxon>Amoebozoa</taxon>
        <taxon>Evosea</taxon>
        <taxon>Eumycetozoa</taxon>
        <taxon>Dictyostelia</taxon>
        <taxon>Dictyosteliales</taxon>
        <taxon>Dictyosteliaceae</taxon>
        <taxon>Dictyostelium</taxon>
    </lineage>
</organism>
<feature type="non-terminal residue" evidence="2">
    <location>
        <position position="342"/>
    </location>
</feature>
<sequence>KNEILFFSVWRNKVILNEIQRHHRLYNENKKIYIDKSMDQLRYHPHRRYATKIIINVNEPLEPHGQLIPYGTTKLKFYSSFNKPIQAGDIPTTVTSLQFSNTDIGFCNVYYSHRFDIKSVIPPSVTELSLGINQEISPNTLPPSLTSLTMELDQDILIGTFPQSLTALKQNNFNRTITPGSFGSIVDLSLESFNQPLKAGDLPITCKYLYLGSYNQPLQPNILPPELKELELINFKHPLSHEISIQTFPHSIETLFFNSFNQVIKPNVLPPSITNLFLNKYNHPPSDGTIPNSVTYLTLPKLSSPLQVGVLPESLTKLTFKNGFDQPIDPATIPQSVTQISL</sequence>
<dbReference type="VEuPathDB" id="AmoebaDB:DICPUDRAFT_18109"/>
<proteinExistence type="predicted"/>
<evidence type="ECO:0000313" key="3">
    <source>
        <dbReference type="Proteomes" id="UP000001064"/>
    </source>
</evidence>
<keyword evidence="1" id="KW-0677">Repeat</keyword>
<dbReference type="InterPro" id="IPR051251">
    <property type="entry name" value="STK_FNIP-Repeat"/>
</dbReference>
<dbReference type="OrthoDB" id="25904at2759"/>
<dbReference type="Pfam" id="PF05725">
    <property type="entry name" value="FNIP"/>
    <property type="match status" value="5"/>
</dbReference>
<dbReference type="InParanoid" id="F0ZKJ8"/>
<accession>F0ZKJ8</accession>
<name>F0ZKJ8_DICPU</name>
<dbReference type="PANTHER" id="PTHR32134">
    <property type="entry name" value="FNIP REPEAT-CONTAINING PROTEIN"/>
    <property type="match status" value="1"/>
</dbReference>
<dbReference type="GeneID" id="10501283"/>
<feature type="non-terminal residue" evidence="2">
    <location>
        <position position="1"/>
    </location>
</feature>
<dbReference type="EMBL" id="GL871057">
    <property type="protein sequence ID" value="EGC35523.1"/>
    <property type="molecule type" value="Genomic_DNA"/>
</dbReference>
<evidence type="ECO:0000313" key="2">
    <source>
        <dbReference type="EMBL" id="EGC35523.1"/>
    </source>
</evidence>
<dbReference type="AlphaFoldDB" id="F0ZKJ8"/>
<reference evidence="3" key="1">
    <citation type="journal article" date="2011" name="Genome Biol.">
        <title>Comparative genomics of the social amoebae Dictyostelium discoideum and Dictyostelium purpureum.</title>
        <authorList>
            <consortium name="US DOE Joint Genome Institute (JGI-PGF)"/>
            <person name="Sucgang R."/>
            <person name="Kuo A."/>
            <person name="Tian X."/>
            <person name="Salerno W."/>
            <person name="Parikh A."/>
            <person name="Feasley C.L."/>
            <person name="Dalin E."/>
            <person name="Tu H."/>
            <person name="Huang E."/>
            <person name="Barry K."/>
            <person name="Lindquist E."/>
            <person name="Shapiro H."/>
            <person name="Bruce D."/>
            <person name="Schmutz J."/>
            <person name="Salamov A."/>
            <person name="Fey P."/>
            <person name="Gaudet P."/>
            <person name="Anjard C."/>
            <person name="Babu M.M."/>
            <person name="Basu S."/>
            <person name="Bushmanova Y."/>
            <person name="van der Wel H."/>
            <person name="Katoh-Kurasawa M."/>
            <person name="Dinh C."/>
            <person name="Coutinho P.M."/>
            <person name="Saito T."/>
            <person name="Elias M."/>
            <person name="Schaap P."/>
            <person name="Kay R.R."/>
            <person name="Henrissat B."/>
            <person name="Eichinger L."/>
            <person name="Rivero F."/>
            <person name="Putnam N.H."/>
            <person name="West C.M."/>
            <person name="Loomis W.F."/>
            <person name="Chisholm R.L."/>
            <person name="Shaulsky G."/>
            <person name="Strassmann J.E."/>
            <person name="Queller D.C."/>
            <person name="Kuspa A."/>
            <person name="Grigoriev I.V."/>
        </authorList>
    </citation>
    <scope>NUCLEOTIDE SEQUENCE [LARGE SCALE GENOMIC DNA]</scope>
    <source>
        <strain evidence="3">QSDP1</strain>
    </source>
</reference>
<dbReference type="Proteomes" id="UP000001064">
    <property type="component" value="Unassembled WGS sequence"/>
</dbReference>
<evidence type="ECO:0000256" key="1">
    <source>
        <dbReference type="ARBA" id="ARBA00022737"/>
    </source>
</evidence>